<proteinExistence type="predicted"/>
<comment type="caution">
    <text evidence="1">The sequence shown here is derived from an EMBL/GenBank/DDBJ whole genome shotgun (WGS) entry which is preliminary data.</text>
</comment>
<evidence type="ECO:0000313" key="1">
    <source>
        <dbReference type="EMBL" id="MBL6762180.1"/>
    </source>
</evidence>
<dbReference type="Gene3D" id="2.30.30.110">
    <property type="match status" value="1"/>
</dbReference>
<protein>
    <submittedName>
        <fullName evidence="1">Type II toxin-antitoxin system PemK/MazF family toxin</fullName>
    </submittedName>
</protein>
<dbReference type="SUPFAM" id="SSF50118">
    <property type="entry name" value="Cell growth inhibitor/plasmid maintenance toxic component"/>
    <property type="match status" value="1"/>
</dbReference>
<dbReference type="EMBL" id="JADHOK010000081">
    <property type="protein sequence ID" value="MBL6762180.1"/>
    <property type="molecule type" value="Genomic_DNA"/>
</dbReference>
<organism evidence="1 2">
    <name type="scientific">PS1 clade bacterium</name>
    <dbReference type="NCBI Taxonomy" id="2175152"/>
    <lineage>
        <taxon>Bacteria</taxon>
        <taxon>Pseudomonadati</taxon>
        <taxon>Pseudomonadota</taxon>
        <taxon>Alphaproteobacteria</taxon>
        <taxon>PS1 clade</taxon>
    </lineage>
</organism>
<gene>
    <name evidence="1" type="ORF">ISQ19_05735</name>
</gene>
<dbReference type="Pfam" id="PF02452">
    <property type="entry name" value="PemK_toxin"/>
    <property type="match status" value="1"/>
</dbReference>
<dbReference type="InterPro" id="IPR003477">
    <property type="entry name" value="PemK-like"/>
</dbReference>
<accession>A0A937L755</accession>
<sequence length="128" mass="14531">MAINFYPRAGQIFICDFSHFSPPEMTKKRPIIIVSPRLKNRAKIVTIVPLSTTAPRVSDDYTVLLSKDYDPNGSGNKRVWAKCDMVLNIGTHRLNSYKIGRRKYFTPETSGDDLERVRRGVLAGLGFR</sequence>
<dbReference type="AlphaFoldDB" id="A0A937L755"/>
<reference evidence="1" key="1">
    <citation type="submission" date="2020-10" db="EMBL/GenBank/DDBJ databases">
        <title>Microbiome of the Black Sea water column analyzed by genome centric metagenomics.</title>
        <authorList>
            <person name="Cabello-Yeves P.J."/>
            <person name="Callieri C."/>
            <person name="Picazo A."/>
            <person name="Mehrshad M."/>
            <person name="Haro-Moreno J.M."/>
            <person name="Roda-Garcia J."/>
            <person name="Dzembekova N."/>
            <person name="Slabakova V."/>
            <person name="Slabakova N."/>
            <person name="Moncheva S."/>
            <person name="Rodriguez-Valera F."/>
        </authorList>
    </citation>
    <scope>NUCLEOTIDE SEQUENCE</scope>
    <source>
        <strain evidence="1">BS307-5m-G5</strain>
    </source>
</reference>
<dbReference type="InterPro" id="IPR011067">
    <property type="entry name" value="Plasmid_toxin/cell-grow_inhib"/>
</dbReference>
<dbReference type="Proteomes" id="UP000785783">
    <property type="component" value="Unassembled WGS sequence"/>
</dbReference>
<evidence type="ECO:0000313" key="2">
    <source>
        <dbReference type="Proteomes" id="UP000785783"/>
    </source>
</evidence>
<name>A0A937L755_9PROT</name>
<dbReference type="GO" id="GO:0003677">
    <property type="term" value="F:DNA binding"/>
    <property type="evidence" value="ECO:0007669"/>
    <property type="project" value="InterPro"/>
</dbReference>